<dbReference type="AlphaFoldDB" id="A0A8J2Y711"/>
<accession>A0A8J2Y711</accession>
<gene>
    <name evidence="1" type="ORF">GCM10011342_18210</name>
</gene>
<proteinExistence type="predicted"/>
<protein>
    <submittedName>
        <fullName evidence="1">Uncharacterized protein</fullName>
    </submittedName>
</protein>
<organism evidence="1 2">
    <name type="scientific">Aquisalinus flavus</name>
    <dbReference type="NCBI Taxonomy" id="1526572"/>
    <lineage>
        <taxon>Bacteria</taxon>
        <taxon>Pseudomonadati</taxon>
        <taxon>Pseudomonadota</taxon>
        <taxon>Alphaproteobacteria</taxon>
        <taxon>Parvularculales</taxon>
        <taxon>Parvularculaceae</taxon>
        <taxon>Aquisalinus</taxon>
    </lineage>
</organism>
<comment type="caution">
    <text evidence="1">The sequence shown here is derived from an EMBL/GenBank/DDBJ whole genome shotgun (WGS) entry which is preliminary data.</text>
</comment>
<evidence type="ECO:0000313" key="2">
    <source>
        <dbReference type="Proteomes" id="UP000613582"/>
    </source>
</evidence>
<dbReference type="EMBL" id="BMGH01000001">
    <property type="protein sequence ID" value="GGD09661.1"/>
    <property type="molecule type" value="Genomic_DNA"/>
</dbReference>
<reference evidence="1" key="1">
    <citation type="journal article" date="2014" name="Int. J. Syst. Evol. Microbiol.">
        <title>Complete genome sequence of Corynebacterium casei LMG S-19264T (=DSM 44701T), isolated from a smear-ripened cheese.</title>
        <authorList>
            <consortium name="US DOE Joint Genome Institute (JGI-PGF)"/>
            <person name="Walter F."/>
            <person name="Albersmeier A."/>
            <person name="Kalinowski J."/>
            <person name="Ruckert C."/>
        </authorList>
    </citation>
    <scope>NUCLEOTIDE SEQUENCE</scope>
    <source>
        <strain evidence="1">CGMCC 1.12921</strain>
    </source>
</reference>
<sequence length="102" mass="11474">MESRERLRRRARRNDILADNIDRDGQAYRAIDDQIHGLPKIAVRCKGPALYPRLIDGVDGAGRSATGQKIEYFLQDIILACIRPNLARATQGCKRRQASIDA</sequence>
<dbReference type="Proteomes" id="UP000613582">
    <property type="component" value="Unassembled WGS sequence"/>
</dbReference>
<reference evidence="1" key="2">
    <citation type="submission" date="2020-09" db="EMBL/GenBank/DDBJ databases">
        <authorList>
            <person name="Sun Q."/>
            <person name="Zhou Y."/>
        </authorList>
    </citation>
    <scope>NUCLEOTIDE SEQUENCE</scope>
    <source>
        <strain evidence="1">CGMCC 1.12921</strain>
    </source>
</reference>
<keyword evidence="2" id="KW-1185">Reference proteome</keyword>
<evidence type="ECO:0000313" key="1">
    <source>
        <dbReference type="EMBL" id="GGD09661.1"/>
    </source>
</evidence>
<name>A0A8J2Y711_9PROT</name>